<dbReference type="RefSeq" id="WP_116882788.1">
    <property type="nucleotide sequence ID" value="NZ_CABMMC010000020.1"/>
</dbReference>
<evidence type="ECO:0000313" key="2">
    <source>
        <dbReference type="Proteomes" id="UP000245959"/>
    </source>
</evidence>
<comment type="caution">
    <text evidence="1">The sequence shown here is derived from an EMBL/GenBank/DDBJ whole genome shotgun (WGS) entry which is preliminary data.</text>
</comment>
<dbReference type="InterPro" id="IPR026906">
    <property type="entry name" value="LRR_5"/>
</dbReference>
<gene>
    <name evidence="1" type="ORF">C8D82_103130</name>
</gene>
<dbReference type="GeneID" id="78294114"/>
<dbReference type="Gene3D" id="3.80.10.10">
    <property type="entry name" value="Ribonuclease Inhibitor"/>
    <property type="match status" value="2"/>
</dbReference>
<dbReference type="AlphaFoldDB" id="A0A2U1B988"/>
<dbReference type="EMBL" id="QEKH01000003">
    <property type="protein sequence ID" value="PVY45216.1"/>
    <property type="molecule type" value="Genomic_DNA"/>
</dbReference>
<protein>
    <submittedName>
        <fullName evidence="1">Leucine rich repeat (LRR) protein</fullName>
    </submittedName>
</protein>
<sequence>MSELDNQLTALANAIREIAAPEGTGAMSLDDMATLLGAAEWRDDFLKSLIERTATSITIPNGATCIGIRAFSGCTALTSITIPNGVTSIEDNAFSDCVALTSITLPSSVTRIGRYAFISCAALASVTIPNSVNNIGGGAFWGCTALASVTIPGSVTSIGDSAFESCINLTDIYCGFAEGAVSGAPWGAPDTTTIHYGAA</sequence>
<dbReference type="Pfam" id="PF13306">
    <property type="entry name" value="LRR_5"/>
    <property type="match status" value="1"/>
</dbReference>
<dbReference type="PANTHER" id="PTHR45661:SF3">
    <property type="entry name" value="IG-LIKE DOMAIN-CONTAINING PROTEIN"/>
    <property type="match status" value="1"/>
</dbReference>
<dbReference type="OrthoDB" id="1814867at2"/>
<organism evidence="1 2">
    <name type="scientific">Victivallis vadensis</name>
    <dbReference type="NCBI Taxonomy" id="172901"/>
    <lineage>
        <taxon>Bacteria</taxon>
        <taxon>Pseudomonadati</taxon>
        <taxon>Lentisphaerota</taxon>
        <taxon>Lentisphaeria</taxon>
        <taxon>Victivallales</taxon>
        <taxon>Victivallaceae</taxon>
        <taxon>Victivallis</taxon>
    </lineage>
</organism>
<dbReference type="SUPFAM" id="SSF52058">
    <property type="entry name" value="L domain-like"/>
    <property type="match status" value="1"/>
</dbReference>
<dbReference type="Proteomes" id="UP000245959">
    <property type="component" value="Unassembled WGS sequence"/>
</dbReference>
<keyword evidence="2" id="KW-1185">Reference proteome</keyword>
<name>A0A2U1B988_9BACT</name>
<accession>A0A2U1B988</accession>
<dbReference type="PANTHER" id="PTHR45661">
    <property type="entry name" value="SURFACE ANTIGEN"/>
    <property type="match status" value="1"/>
</dbReference>
<dbReference type="InterPro" id="IPR053139">
    <property type="entry name" value="Surface_bspA-like"/>
</dbReference>
<evidence type="ECO:0000313" key="1">
    <source>
        <dbReference type="EMBL" id="PVY45216.1"/>
    </source>
</evidence>
<reference evidence="1 2" key="1">
    <citation type="submission" date="2018-04" db="EMBL/GenBank/DDBJ databases">
        <title>Genomic Encyclopedia of Type Strains, Phase IV (KMG-IV): sequencing the most valuable type-strain genomes for metagenomic binning, comparative biology and taxonomic classification.</title>
        <authorList>
            <person name="Goeker M."/>
        </authorList>
    </citation>
    <scope>NUCLEOTIDE SEQUENCE [LARGE SCALE GENOMIC DNA]</scope>
    <source>
        <strain evidence="1 2">DSM 14823</strain>
    </source>
</reference>
<dbReference type="InterPro" id="IPR032675">
    <property type="entry name" value="LRR_dom_sf"/>
</dbReference>
<proteinExistence type="predicted"/>